<name>A0A370L9Q0_9HYPH</name>
<accession>A0A370L9Q0</accession>
<evidence type="ECO:0000313" key="3">
    <source>
        <dbReference type="Proteomes" id="UP000255207"/>
    </source>
</evidence>
<dbReference type="RefSeq" id="WP_114828586.1">
    <property type="nucleotide sequence ID" value="NZ_QQTO01000001.1"/>
</dbReference>
<protein>
    <submittedName>
        <fullName evidence="2">Uncharacterized protein</fullName>
    </submittedName>
</protein>
<proteinExistence type="predicted"/>
<dbReference type="EMBL" id="QQTP01000003">
    <property type="protein sequence ID" value="RDJ26702.1"/>
    <property type="molecule type" value="Genomic_DNA"/>
</dbReference>
<comment type="caution">
    <text evidence="2">The sequence shown here is derived from an EMBL/GenBank/DDBJ whole genome shotgun (WGS) entry which is preliminary data.</text>
</comment>
<sequence length="265" mass="30967">MGLPLFWRPPPRKQPRFHYRDFPRIIFSDCESALRGDSRPIDRYLDNYLSYSNFEALEERQRGFHGANRVVVNATVTTKDNLSVRLWMKRLDDRGRWTPAPEWRDIPYYGQSAVMERPDDEVLFIRDVDRLLVEKVAHYERYDRVDKDERRLVEASCQLVNAVFWLTVPPQAEPLEVRSPFDAPSYAGLRTAPWRDDLTQEFAVESTLEFVSFVNELRRAEKRLPIPQGSFPAKASDLEKLVKEARSARARQQRRPPPASDSASE</sequence>
<dbReference type="OrthoDB" id="9997657at2"/>
<organism evidence="2 3">
    <name type="scientific">Bosea caraganae</name>
    <dbReference type="NCBI Taxonomy" id="2763117"/>
    <lineage>
        <taxon>Bacteria</taxon>
        <taxon>Pseudomonadati</taxon>
        <taxon>Pseudomonadota</taxon>
        <taxon>Alphaproteobacteria</taxon>
        <taxon>Hyphomicrobiales</taxon>
        <taxon>Boseaceae</taxon>
        <taxon>Bosea</taxon>
    </lineage>
</organism>
<evidence type="ECO:0000256" key="1">
    <source>
        <dbReference type="SAM" id="MobiDB-lite"/>
    </source>
</evidence>
<dbReference type="AlphaFoldDB" id="A0A370L9Q0"/>
<dbReference type="Proteomes" id="UP000255207">
    <property type="component" value="Unassembled WGS sequence"/>
</dbReference>
<keyword evidence="3" id="KW-1185">Reference proteome</keyword>
<gene>
    <name evidence="2" type="ORF">DWE98_07560</name>
</gene>
<feature type="region of interest" description="Disordered" evidence="1">
    <location>
        <begin position="242"/>
        <end position="265"/>
    </location>
</feature>
<reference evidence="3" key="1">
    <citation type="submission" date="2018-07" db="EMBL/GenBank/DDBJ databases">
        <authorList>
            <person name="Safronova V.I."/>
            <person name="Chirak E.R."/>
            <person name="Sazanova A.L."/>
        </authorList>
    </citation>
    <scope>NUCLEOTIDE SEQUENCE [LARGE SCALE GENOMIC DNA]</scope>
    <source>
        <strain evidence="3">RCAM04685</strain>
    </source>
</reference>
<evidence type="ECO:0000313" key="2">
    <source>
        <dbReference type="EMBL" id="RDJ26702.1"/>
    </source>
</evidence>